<feature type="domain" description="Secretin/TonB short N-terminal" evidence="5">
    <location>
        <begin position="67"/>
        <end position="118"/>
    </location>
</feature>
<keyword evidence="4" id="KW-1134">Transmembrane beta strand</keyword>
<dbReference type="InterPro" id="IPR023996">
    <property type="entry name" value="TonB-dep_OMP_SusC/RagA"/>
</dbReference>
<name>A0A2P8GFV3_9BACT</name>
<sequence>MGKHYKEIIWQIMKISIVPCLLWMLCAQLSLAKDLRAQEILSQRISISVTDMDMEKVLEKIEGQTKVRFIYSAEVIHAERKVTLDYQNQRLDTVLETLLGPLGIEYKVSKKTILLRKAAEKKTSLKTETFENSIPGAQADRDITGKVLDEKGEPIPGASVVVKGTTVGTSTNIEGIYQLSVPEDKDIVIFSFVGYISQEIRIGNAANLDVTLKVDEKALEEVVVVGFGEQKKVSVTGSVSSVTSEVLQQSSSASLANSLSGRLPGLTSIQSGGGQPGRDDATMYLRGAATTNGRSPLILIDGVPRDNIRTLDANEVASVSILKDASATAVFGVRGANGVILITTKRGSAGKNELTINAEQSFTSFTREPERLHSLEYMALRNEASKNDGITPLPFSEEVMAKYANPLAGLDPSDPDYARKAMVRKYMYPDHDYYREYISRYAPQTRVNMNVTGGTDKVSYFVNGGYLHQGGNLNTEPKSVLGYDPAAKMDRYNFRANLDYKVTNSLKSFLNIGSYIEQVNMPAAWLYGNSDTGWMMSDLIYQAQTILPITPGPTTIDGFGVAPGQIVDPGYMDRSAFEIMNRMGARNEVRSNLNASFGAEWDLSNVVTKGLSLKGMLSYDSKATTAMQGKKSERLYLAEVDMVNDKLSYAVKRSDESLLTLTKGADSRYNINVQGSINYARAFGKHDVTGMILGQRDTWESTGGEIPFNVLGVAARATYGYDERYLAEVNMGYNGSEQFAPGHRYGFFPAFSAGWIISNENFLKNNRYITNLKLRASYGKVGNDKMGSARFLYQSNITLGGDGPLGSLGLGQTINQGLLGNPNITWEIAKKQNYGLDLQILRDLNLSVDVFKERRSNILISRGTVPEFQGVPLGNIPKVNMGLVDNKGFELELSYNKALSKDFKIMISGNYGYNRNTVKFLDESVRDESYAYRYRSTGFSLNQSWGYKIDYSNGNGYFNSKEELDSYLKTTTYGFGEPRIGDFKYIDLNKDGVIDDKDQAPIGYSNIPRVIYGLSLTFEYKGFDLTTFLQGVGKYSSNYSQQGVYEYIIRGTYFDYHKTAWTPERYAAGEKITYPALSTHSNTNHTANDFFVMNRSFTRLKNLVLGYTLPAGVLKAVGVSKMRVYVSAQNYFTWAHLKMGHLDPENDASLGYPVTKMANFGLNITF</sequence>
<dbReference type="Pfam" id="PF07715">
    <property type="entry name" value="Plug"/>
    <property type="match status" value="1"/>
</dbReference>
<evidence type="ECO:0000256" key="2">
    <source>
        <dbReference type="ARBA" id="ARBA00023136"/>
    </source>
</evidence>
<dbReference type="InterPro" id="IPR039426">
    <property type="entry name" value="TonB-dep_rcpt-like"/>
</dbReference>
<dbReference type="Gene3D" id="2.170.130.10">
    <property type="entry name" value="TonB-dependent receptor, plug domain"/>
    <property type="match status" value="1"/>
</dbReference>
<dbReference type="PROSITE" id="PS52016">
    <property type="entry name" value="TONB_DEPENDENT_REC_3"/>
    <property type="match status" value="1"/>
</dbReference>
<dbReference type="SMART" id="SM00965">
    <property type="entry name" value="STN"/>
    <property type="match status" value="1"/>
</dbReference>
<keyword evidence="1 4" id="KW-0813">Transport</keyword>
<accession>A0A2P8GFV3</accession>
<evidence type="ECO:0000256" key="3">
    <source>
        <dbReference type="ARBA" id="ARBA00023237"/>
    </source>
</evidence>
<protein>
    <submittedName>
        <fullName evidence="6">TonB-linked SusC/RagA family outer membrane protein</fullName>
    </submittedName>
</protein>
<dbReference type="Pfam" id="PF13715">
    <property type="entry name" value="CarbopepD_reg_2"/>
    <property type="match status" value="1"/>
</dbReference>
<gene>
    <name evidence="6" type="ORF">CLV60_102585</name>
</gene>
<dbReference type="InterPro" id="IPR011662">
    <property type="entry name" value="Secretin/TonB_short_N"/>
</dbReference>
<dbReference type="Gene3D" id="3.55.50.30">
    <property type="match status" value="1"/>
</dbReference>
<dbReference type="RefSeq" id="WP_211302193.1">
    <property type="nucleotide sequence ID" value="NZ_PYAS01000002.1"/>
</dbReference>
<evidence type="ECO:0000256" key="1">
    <source>
        <dbReference type="ARBA" id="ARBA00022448"/>
    </source>
</evidence>
<keyword evidence="3 4" id="KW-0998">Cell outer membrane</keyword>
<dbReference type="EMBL" id="PYAS01000002">
    <property type="protein sequence ID" value="PSL32866.1"/>
    <property type="molecule type" value="Genomic_DNA"/>
</dbReference>
<reference evidence="6 7" key="1">
    <citation type="submission" date="2018-03" db="EMBL/GenBank/DDBJ databases">
        <title>Genomic Encyclopedia of Archaeal and Bacterial Type Strains, Phase II (KMG-II): from individual species to whole genera.</title>
        <authorList>
            <person name="Goeker M."/>
        </authorList>
    </citation>
    <scope>NUCLEOTIDE SEQUENCE [LARGE SCALE GENOMIC DNA]</scope>
    <source>
        <strain evidence="6 7">DSM 29057</strain>
    </source>
</reference>
<comment type="similarity">
    <text evidence="4">Belongs to the TonB-dependent receptor family.</text>
</comment>
<keyword evidence="4" id="KW-0812">Transmembrane</keyword>
<evidence type="ECO:0000313" key="7">
    <source>
        <dbReference type="Proteomes" id="UP000241964"/>
    </source>
</evidence>
<dbReference type="InterPro" id="IPR008969">
    <property type="entry name" value="CarboxyPept-like_regulatory"/>
</dbReference>
<evidence type="ECO:0000256" key="4">
    <source>
        <dbReference type="PROSITE-ProRule" id="PRU01360"/>
    </source>
</evidence>
<dbReference type="SUPFAM" id="SSF49464">
    <property type="entry name" value="Carboxypeptidase regulatory domain-like"/>
    <property type="match status" value="1"/>
</dbReference>
<dbReference type="NCBIfam" id="TIGR04056">
    <property type="entry name" value="OMP_RagA_SusC"/>
    <property type="match status" value="1"/>
</dbReference>
<keyword evidence="2 4" id="KW-0472">Membrane</keyword>
<dbReference type="Proteomes" id="UP000241964">
    <property type="component" value="Unassembled WGS sequence"/>
</dbReference>
<dbReference type="InterPro" id="IPR023997">
    <property type="entry name" value="TonB-dep_OMP_SusC/RagA_CS"/>
</dbReference>
<dbReference type="InterPro" id="IPR012910">
    <property type="entry name" value="Plug_dom"/>
</dbReference>
<organism evidence="6 7">
    <name type="scientific">Dyadobacter jiangsuensis</name>
    <dbReference type="NCBI Taxonomy" id="1591085"/>
    <lineage>
        <taxon>Bacteria</taxon>
        <taxon>Pseudomonadati</taxon>
        <taxon>Bacteroidota</taxon>
        <taxon>Cytophagia</taxon>
        <taxon>Cytophagales</taxon>
        <taxon>Spirosomataceae</taxon>
        <taxon>Dyadobacter</taxon>
    </lineage>
</organism>
<comment type="caution">
    <text evidence="6">The sequence shown here is derived from an EMBL/GenBank/DDBJ whole genome shotgun (WGS) entry which is preliminary data.</text>
</comment>
<evidence type="ECO:0000259" key="5">
    <source>
        <dbReference type="SMART" id="SM00965"/>
    </source>
</evidence>
<dbReference type="FunFam" id="2.170.130.10:FF:000003">
    <property type="entry name" value="SusC/RagA family TonB-linked outer membrane protein"/>
    <property type="match status" value="1"/>
</dbReference>
<dbReference type="SUPFAM" id="SSF56935">
    <property type="entry name" value="Porins"/>
    <property type="match status" value="1"/>
</dbReference>
<dbReference type="Gene3D" id="2.60.40.1120">
    <property type="entry name" value="Carboxypeptidase-like, regulatory domain"/>
    <property type="match status" value="1"/>
</dbReference>
<dbReference type="InterPro" id="IPR037066">
    <property type="entry name" value="Plug_dom_sf"/>
</dbReference>
<dbReference type="AlphaFoldDB" id="A0A2P8GFV3"/>
<comment type="subcellular location">
    <subcellularLocation>
        <location evidence="4">Cell outer membrane</location>
        <topology evidence="4">Multi-pass membrane protein</topology>
    </subcellularLocation>
</comment>
<proteinExistence type="inferred from homology"/>
<dbReference type="GO" id="GO:0009279">
    <property type="term" value="C:cell outer membrane"/>
    <property type="evidence" value="ECO:0007669"/>
    <property type="project" value="UniProtKB-SubCell"/>
</dbReference>
<evidence type="ECO:0000313" key="6">
    <source>
        <dbReference type="EMBL" id="PSL32866.1"/>
    </source>
</evidence>
<keyword evidence="7" id="KW-1185">Reference proteome</keyword>
<dbReference type="NCBIfam" id="TIGR04057">
    <property type="entry name" value="SusC_RagA_signa"/>
    <property type="match status" value="1"/>
</dbReference>